<dbReference type="InterPro" id="IPR007280">
    <property type="entry name" value="Peptidase_C_arc/bac"/>
</dbReference>
<organism evidence="8 9">
    <name type="scientific">Flavobacterium swingsii</name>
    <dbReference type="NCBI Taxonomy" id="498292"/>
    <lineage>
        <taxon>Bacteria</taxon>
        <taxon>Pseudomonadati</taxon>
        <taxon>Bacteroidota</taxon>
        <taxon>Flavobacteriia</taxon>
        <taxon>Flavobacteriales</taxon>
        <taxon>Flavobacteriaceae</taxon>
        <taxon>Flavobacterium</taxon>
    </lineage>
</organism>
<evidence type="ECO:0000256" key="6">
    <source>
        <dbReference type="SAM" id="SignalP"/>
    </source>
</evidence>
<evidence type="ECO:0000313" key="8">
    <source>
        <dbReference type="EMBL" id="SFB11341.1"/>
    </source>
</evidence>
<evidence type="ECO:0000313" key="9">
    <source>
        <dbReference type="Proteomes" id="UP000199604"/>
    </source>
</evidence>
<evidence type="ECO:0000256" key="3">
    <source>
        <dbReference type="ARBA" id="ARBA00022490"/>
    </source>
</evidence>
<comment type="subcellular location">
    <subcellularLocation>
        <location evidence="1">Cell projection</location>
        <location evidence="1">Cilium</location>
    </subcellularLocation>
    <subcellularLocation>
        <location evidence="2">Cytoplasm</location>
    </subcellularLocation>
</comment>
<keyword evidence="4" id="KW-0969">Cilium</keyword>
<keyword evidence="6" id="KW-0732">Signal</keyword>
<dbReference type="SUPFAM" id="SSF81296">
    <property type="entry name" value="E set domains"/>
    <property type="match status" value="1"/>
</dbReference>
<proteinExistence type="predicted"/>
<dbReference type="NCBIfam" id="NF012200">
    <property type="entry name" value="choice_anch_D"/>
    <property type="match status" value="1"/>
</dbReference>
<dbReference type="Pfam" id="PF18998">
    <property type="entry name" value="Flg_new_2"/>
    <property type="match status" value="1"/>
</dbReference>
<dbReference type="InterPro" id="IPR053879">
    <property type="entry name" value="HYDIN_VesB_CFA65-like_Ig"/>
</dbReference>
<dbReference type="InterPro" id="IPR013783">
    <property type="entry name" value="Ig-like_fold"/>
</dbReference>
<evidence type="ECO:0000256" key="5">
    <source>
        <dbReference type="ARBA" id="ARBA00023273"/>
    </source>
</evidence>
<dbReference type="Gene3D" id="2.60.40.10">
    <property type="entry name" value="Immunoglobulins"/>
    <property type="match status" value="3"/>
</dbReference>
<keyword evidence="9" id="KW-1185">Reference proteome</keyword>
<dbReference type="NCBIfam" id="NF033708">
    <property type="entry name" value="T9SS_Cterm_ChiA"/>
    <property type="match status" value="1"/>
</dbReference>
<evidence type="ECO:0000256" key="1">
    <source>
        <dbReference type="ARBA" id="ARBA00004138"/>
    </source>
</evidence>
<keyword evidence="5" id="KW-0966">Cell projection</keyword>
<dbReference type="InterPro" id="IPR014756">
    <property type="entry name" value="Ig_E-set"/>
</dbReference>
<keyword evidence="3" id="KW-0963">Cytoplasm</keyword>
<dbReference type="EMBL" id="FOJT01000004">
    <property type="protein sequence ID" value="SFB11341.1"/>
    <property type="molecule type" value="Genomic_DNA"/>
</dbReference>
<evidence type="ECO:0000256" key="4">
    <source>
        <dbReference type="ARBA" id="ARBA00023069"/>
    </source>
</evidence>
<dbReference type="PROSITE" id="PS50835">
    <property type="entry name" value="IG_LIKE"/>
    <property type="match status" value="1"/>
</dbReference>
<protein>
    <submittedName>
        <fullName evidence="8">Pre-peptidase C-terminal domain-containing protein</fullName>
    </submittedName>
</protein>
<dbReference type="STRING" id="498292.SAMN05660845_1683"/>
<dbReference type="GO" id="GO:0005737">
    <property type="term" value="C:cytoplasm"/>
    <property type="evidence" value="ECO:0007669"/>
    <property type="project" value="UniProtKB-SubCell"/>
</dbReference>
<dbReference type="RefSeq" id="WP_091476088.1">
    <property type="nucleotide sequence ID" value="NZ_FOJT01000004.1"/>
</dbReference>
<sequence>MKIKLLIFSLLCSLCFTNNVSAQLLQWNTFGNAGTETTEPSVANDVNVSATNLTQGTIMAVANANRFGGNAWWNTGNSTNSTLAEAITGNDYLQFVVTPNAGFSFTPTSFVFSWDRSAAGPQSVTLRSSVDGYVSNIGSVVGMVASITTGNTITITGLTNITTATTFRIYGYGGTTAAGTGGFDTTTNVVNVVLNGTTTPISGNTITVTQATGGTISPGTASYANGSNQNFTATPTSCYDFTNWVVDGANAGNTNPYAFTNITANHTVTAVYTIKTNAITASAGANGSISPNGVTNVNCGSNQTYTITPSGGYVVQDVLVDGVSVGAVTSYTFTNVTATHTISVSFVTAPAGPCLSEGFSAGASAPTGWIFTNIGGTYTSAGNFGASSPSLQLDNTNDIVETPTVTNATELSFWLRGNGTNATSALLIEGYDGVSWVIIDNITSSIPTTGITKTYNASSIPQLPINLQKFRFTYTKSAGNLAFDDVNVICGPVIVGPEIDVQGNTVSIPDGDTTPIASDNTSFGTTTLSTNIVKTFTIKNLGTTDLVLSLPITLTDVSAPQEFTITQPASATITAGGSINFTVTFNSAIGGTFTNTLNINSNDTSEALYNFDITATAATVINNDLCTNATDITVNAPAISGNMTGATRTASPFNNKTDRWYKFTATCSSTHAITVAGFTGDIDIELFSGSCPSSATYLDTSNGTSTTETISMALTAGTTYYLRVLAFNATAETSAFTAQVTAGSSLNISNVGSPATGNINTGTANAVIMGITTTPACATSYDISAITLTKAAASTVAATDISNFRIFYDINGNGAIDGGEVSVSGAGIALNNSMTFTLSGQTGILIERKYLLVADISPTAIIGRNIKVDLSPNSNLTAVINPSGIKNGIALGNTQTIVATACTSATIVSVMPASGPVGTQVTITVSSGNLTGATASFNGTTATVVSSSATQLVVIVPTGATTGNLIITDSQPCPAAISFTVIDQIKTSCQGSSLITDLFISEVTDASSGSLTYVEIYNGTAGTIDMAALNYAVRITNYNTTLGDGNPGQDVDLPLTGTLASGNKFIFATTVGAGCSVTGADGSLANQTGAHSGINNNDSVKLVKGGTVIDLWGFDDDTRFWITDLGLGDKGYDFERKNTVSAPSTTFLSSDWTITDWDSCSDDYSNIATYVAISSTPTITAQPTLALTCTSTSATMNVTATEGFVGGNVLAYQWYEVALNTSNWTALSNGGLYSGVTTNTLNISSVATLEGYQYYCQVRENSATCYVATVAVKVNTGATIWNGTSWSNGTPTLAKSAIINGTYDTTAHGDIDTCSLIVNATFTTTVTANHYINIQNNLTVNGTLNVQDDGSLVQISNTGVNNGNITYSRTTDVRLQDYVYWSAPVTGQTLSTKFSGTPINYMWRWVPTNANANGGEGTWLNYSGAMSAGSGYIVRAATGTNASTPASVTTSFTGVPHNGIYSTVTIARGNDYSGTGTQGIMRTATDDNWNLLGNPYPSALDVVSTGGFLDANPQLEGFVKIWTHAQLPTNIVDPFYQNFVSNYYVNDYNTYNRTGLSSGPGDYKVGSGQGFMVLMVPGGATTSTVTFNNSMRSKTFANNQFWKLANATNTNTVEKHRIWVDLVSPTETTRTLVGYVEEATQGLDNTFDAFTDYKPSQNFYSIINNNPYIIQGRSLPFDVNDRVPMGIKIPANGTYSIAIATVDGLFADRTQKIYIEDKLLNTINDLTDSPYQFTATQGVTNDRFVLRYTNQALSNNDYVLVGNGVSIFGSNNEIRINSSLENIKDYTVYNVLGQILASKNNVNANQSAVSSIMKSNQTLVVKVILENGQTVIKKVLF</sequence>
<accession>A0A1I0YDN1</accession>
<feature type="signal peptide" evidence="6">
    <location>
        <begin position="1"/>
        <end position="22"/>
    </location>
</feature>
<dbReference type="InterPro" id="IPR007110">
    <property type="entry name" value="Ig-like_dom"/>
</dbReference>
<evidence type="ECO:0000259" key="7">
    <source>
        <dbReference type="PROSITE" id="PS50835"/>
    </source>
</evidence>
<name>A0A1I0YDN1_9FLAO</name>
<dbReference type="PROSITE" id="PS00018">
    <property type="entry name" value="EF_HAND_1"/>
    <property type="match status" value="1"/>
</dbReference>
<dbReference type="InterPro" id="IPR018247">
    <property type="entry name" value="EF_Hand_1_Ca_BS"/>
</dbReference>
<feature type="domain" description="Ig-like" evidence="7">
    <location>
        <begin position="1143"/>
        <end position="1271"/>
    </location>
</feature>
<gene>
    <name evidence="8" type="ORF">SAMN05660845_1683</name>
</gene>
<feature type="chain" id="PRO_5011571824" evidence="6">
    <location>
        <begin position="23"/>
        <end position="1837"/>
    </location>
</feature>
<reference evidence="9" key="1">
    <citation type="submission" date="2016-10" db="EMBL/GenBank/DDBJ databases">
        <authorList>
            <person name="Varghese N."/>
            <person name="Submissions S."/>
        </authorList>
    </citation>
    <scope>NUCLEOTIDE SEQUENCE [LARGE SCALE GENOMIC DNA]</scope>
    <source>
        <strain evidence="9">DSM 21789</strain>
    </source>
</reference>
<dbReference type="OrthoDB" id="1652165at2"/>
<dbReference type="Proteomes" id="UP000199604">
    <property type="component" value="Unassembled WGS sequence"/>
</dbReference>
<dbReference type="Gene3D" id="2.60.120.380">
    <property type="match status" value="1"/>
</dbReference>
<dbReference type="Pfam" id="PF22544">
    <property type="entry name" value="HYDIN_VesB_CFA65-like_Ig"/>
    <property type="match status" value="1"/>
</dbReference>
<dbReference type="InterPro" id="IPR044060">
    <property type="entry name" value="Bacterial_rp_domain"/>
</dbReference>
<dbReference type="Pfam" id="PF04151">
    <property type="entry name" value="PPC"/>
    <property type="match status" value="1"/>
</dbReference>
<evidence type="ECO:0000256" key="2">
    <source>
        <dbReference type="ARBA" id="ARBA00004496"/>
    </source>
</evidence>